<evidence type="ECO:0008006" key="10">
    <source>
        <dbReference type="Google" id="ProtNLM"/>
    </source>
</evidence>
<evidence type="ECO:0000256" key="2">
    <source>
        <dbReference type="ARBA" id="ARBA00006275"/>
    </source>
</evidence>
<feature type="domain" description="RagB/SusD" evidence="7">
    <location>
        <begin position="273"/>
        <end position="553"/>
    </location>
</feature>
<evidence type="ECO:0000256" key="4">
    <source>
        <dbReference type="ARBA" id="ARBA00023136"/>
    </source>
</evidence>
<keyword evidence="5" id="KW-0998">Cell outer membrane</keyword>
<reference evidence="9" key="1">
    <citation type="submission" date="2016-04" db="EMBL/GenBank/DDBJ databases">
        <authorList>
            <person name="Evans L.H."/>
            <person name="Alamgir A."/>
            <person name="Owens N."/>
            <person name="Weber N.D."/>
            <person name="Virtaneva K."/>
            <person name="Barbian K."/>
            <person name="Babar A."/>
            <person name="Rosenke K."/>
        </authorList>
    </citation>
    <scope>NUCLEOTIDE SEQUENCE</scope>
    <source>
        <strain evidence="9">86-2</strain>
    </source>
</reference>
<evidence type="ECO:0000256" key="3">
    <source>
        <dbReference type="ARBA" id="ARBA00022729"/>
    </source>
</evidence>
<organism evidence="9">
    <name type="scientific">uncultured Dysgonomonas sp</name>
    <dbReference type="NCBI Taxonomy" id="206096"/>
    <lineage>
        <taxon>Bacteria</taxon>
        <taxon>Pseudomonadati</taxon>
        <taxon>Bacteroidota</taxon>
        <taxon>Bacteroidia</taxon>
        <taxon>Bacteroidales</taxon>
        <taxon>Dysgonomonadaceae</taxon>
        <taxon>Dysgonomonas</taxon>
        <taxon>environmental samples</taxon>
    </lineage>
</organism>
<dbReference type="InterPro" id="IPR011990">
    <property type="entry name" value="TPR-like_helical_dom_sf"/>
</dbReference>
<dbReference type="GO" id="GO:0009279">
    <property type="term" value="C:cell outer membrane"/>
    <property type="evidence" value="ECO:0007669"/>
    <property type="project" value="UniProtKB-SubCell"/>
</dbReference>
<feature type="chain" id="PRO_5012352130" description="RagB/SusD family nutrient uptake outer membrane protein" evidence="6">
    <location>
        <begin position="20"/>
        <end position="554"/>
    </location>
</feature>
<keyword evidence="4" id="KW-0472">Membrane</keyword>
<proteinExistence type="inferred from homology"/>
<protein>
    <recommendedName>
        <fullName evidence="10">RagB/SusD family nutrient uptake outer membrane protein</fullName>
    </recommendedName>
</protein>
<dbReference type="InterPro" id="IPR033985">
    <property type="entry name" value="SusD-like_N"/>
</dbReference>
<evidence type="ECO:0000256" key="5">
    <source>
        <dbReference type="ARBA" id="ARBA00023237"/>
    </source>
</evidence>
<evidence type="ECO:0000259" key="8">
    <source>
        <dbReference type="Pfam" id="PF14322"/>
    </source>
</evidence>
<evidence type="ECO:0000313" key="9">
    <source>
        <dbReference type="EMBL" id="SBW06186.1"/>
    </source>
</evidence>
<name>A0A212K3F9_9BACT</name>
<feature type="signal peptide" evidence="6">
    <location>
        <begin position="1"/>
        <end position="19"/>
    </location>
</feature>
<dbReference type="PROSITE" id="PS51257">
    <property type="entry name" value="PROKAR_LIPOPROTEIN"/>
    <property type="match status" value="1"/>
</dbReference>
<dbReference type="Gene3D" id="1.25.40.390">
    <property type="match status" value="1"/>
</dbReference>
<evidence type="ECO:0000256" key="1">
    <source>
        <dbReference type="ARBA" id="ARBA00004442"/>
    </source>
</evidence>
<gene>
    <name evidence="9" type="ORF">KL86DYS2_12929</name>
</gene>
<evidence type="ECO:0000259" key="7">
    <source>
        <dbReference type="Pfam" id="PF07980"/>
    </source>
</evidence>
<dbReference type="AlphaFoldDB" id="A0A212K3F9"/>
<dbReference type="SUPFAM" id="SSF48452">
    <property type="entry name" value="TPR-like"/>
    <property type="match status" value="1"/>
</dbReference>
<dbReference type="Pfam" id="PF14322">
    <property type="entry name" value="SusD-like_3"/>
    <property type="match status" value="1"/>
</dbReference>
<dbReference type="RefSeq" id="WP_296951095.1">
    <property type="nucleotide sequence ID" value="NZ_LT599021.1"/>
</dbReference>
<comment type="similarity">
    <text evidence="2">Belongs to the SusD family.</text>
</comment>
<comment type="subcellular location">
    <subcellularLocation>
        <location evidence="1">Cell outer membrane</location>
    </subcellularLocation>
</comment>
<dbReference type="Pfam" id="PF07980">
    <property type="entry name" value="SusD_RagB"/>
    <property type="match status" value="1"/>
</dbReference>
<accession>A0A212K3F9</accession>
<sequence length="554" mass="62861">MKSKILKIALFCGILTFCACDDYLDMTPTDSVSDKTIWSSVPNAEMAINNYYNYISYLSNFDSGQSTAGITEGFTDMLKYGAMTYNAHMYVPNELAYGGTVLTPTYVSAYLGKWGKMYEYIRIVNQGLSDLRKWGTGIEDSEFKRLEGEIRFFRAWLYTDLLKRYKQVILYNEDLTQIKKDKPLSPESEGWDMVEADLRFAAANLPLADKSTSNNTRLTSGAAYGLLSRSMLYAKRWDVVVEAYEALEKQNIYGLVDDFADAFDHEKALNGKETLLVYAYDKNGVSHSFDNYFAPGGDENNSVSGGMGTPTQEMVESFELATGGFPDWSAWHTTSGTDQTPPYADLEPRFQATVLYNGASWKGRKIEPYVGGKDGWAAWKVDAVPAGRTTTGYYLRKLVDETHDFSEQSQSTLPWVAIRYAEVILNYAEASYNLNKTAEANNAVRRIRTRVGLPYSDKAGSSLFDAIRQERKVELAYEGQYYWDMKRWKLAHTAFTGTRVHGLKIEKDDAGTFVYTYVDCDLQDRHFPQKMYQIPLPVDELNSNSEVEQYAEWK</sequence>
<evidence type="ECO:0000256" key="6">
    <source>
        <dbReference type="SAM" id="SignalP"/>
    </source>
</evidence>
<dbReference type="InterPro" id="IPR012944">
    <property type="entry name" value="SusD_RagB_dom"/>
</dbReference>
<dbReference type="EMBL" id="FLUL01000001">
    <property type="protein sequence ID" value="SBW06186.1"/>
    <property type="molecule type" value="Genomic_DNA"/>
</dbReference>
<feature type="domain" description="SusD-like N-terminal" evidence="8">
    <location>
        <begin position="23"/>
        <end position="231"/>
    </location>
</feature>
<keyword evidence="3 6" id="KW-0732">Signal</keyword>